<proteinExistence type="inferred from homology"/>
<dbReference type="Proteomes" id="UP001320876">
    <property type="component" value="Unassembled WGS sequence"/>
</dbReference>
<keyword evidence="6" id="KW-0653">Protein transport</keyword>
<dbReference type="EMBL" id="JAPDDT010000001">
    <property type="protein sequence ID" value="MCW1921401.1"/>
    <property type="molecule type" value="Genomic_DNA"/>
</dbReference>
<comment type="caution">
    <text evidence="9">The sequence shown here is derived from an EMBL/GenBank/DDBJ whole genome shotgun (WGS) entry which is preliminary data.</text>
</comment>
<evidence type="ECO:0000313" key="9">
    <source>
        <dbReference type="EMBL" id="MCW1921401.1"/>
    </source>
</evidence>
<dbReference type="InterPro" id="IPR002898">
    <property type="entry name" value="MotA_ExbB_proton_chnl"/>
</dbReference>
<evidence type="ECO:0000256" key="5">
    <source>
        <dbReference type="ARBA" id="ARBA00023136"/>
    </source>
</evidence>
<keyword evidence="10" id="KW-1185">Reference proteome</keyword>
<evidence type="ECO:0000256" key="4">
    <source>
        <dbReference type="ARBA" id="ARBA00022989"/>
    </source>
</evidence>
<evidence type="ECO:0000256" key="3">
    <source>
        <dbReference type="ARBA" id="ARBA00022692"/>
    </source>
</evidence>
<reference evidence="9 10" key="1">
    <citation type="submission" date="2022-10" db="EMBL/GenBank/DDBJ databases">
        <title>Luteolibacter arcticus strain CCTCC AB 2014275, whole genome shotgun sequencing project.</title>
        <authorList>
            <person name="Zhao G."/>
            <person name="Shen L."/>
        </authorList>
    </citation>
    <scope>NUCLEOTIDE SEQUENCE [LARGE SCALE GENOMIC DNA]</scope>
    <source>
        <strain evidence="9 10">CCTCC AB 2014275</strain>
    </source>
</reference>
<feature type="transmembrane region" description="Helical" evidence="7">
    <location>
        <begin position="75"/>
        <end position="98"/>
    </location>
</feature>
<keyword evidence="2" id="KW-1003">Cell membrane</keyword>
<evidence type="ECO:0000256" key="6">
    <source>
        <dbReference type="RuleBase" id="RU004057"/>
    </source>
</evidence>
<feature type="domain" description="MotA/TolQ/ExbB proton channel" evidence="8">
    <location>
        <begin position="35"/>
        <end position="92"/>
    </location>
</feature>
<organism evidence="9 10">
    <name type="scientific">Luteolibacter arcticus</name>
    <dbReference type="NCBI Taxonomy" id="1581411"/>
    <lineage>
        <taxon>Bacteria</taxon>
        <taxon>Pseudomonadati</taxon>
        <taxon>Verrucomicrobiota</taxon>
        <taxon>Verrucomicrobiia</taxon>
        <taxon>Verrucomicrobiales</taxon>
        <taxon>Verrucomicrobiaceae</taxon>
        <taxon>Luteolibacter</taxon>
    </lineage>
</organism>
<keyword evidence="4 7" id="KW-1133">Transmembrane helix</keyword>
<feature type="transmembrane region" description="Helical" evidence="7">
    <location>
        <begin position="28"/>
        <end position="55"/>
    </location>
</feature>
<keyword evidence="6" id="KW-0813">Transport</keyword>
<evidence type="ECO:0000259" key="8">
    <source>
        <dbReference type="Pfam" id="PF01618"/>
    </source>
</evidence>
<dbReference type="Pfam" id="PF01618">
    <property type="entry name" value="MotA_ExbB"/>
    <property type="match status" value="1"/>
</dbReference>
<evidence type="ECO:0000256" key="7">
    <source>
        <dbReference type="SAM" id="Phobius"/>
    </source>
</evidence>
<keyword evidence="5 7" id="KW-0472">Membrane</keyword>
<dbReference type="RefSeq" id="WP_264485510.1">
    <property type="nucleotide sequence ID" value="NZ_JAPDDT010000001.1"/>
</dbReference>
<evidence type="ECO:0000313" key="10">
    <source>
        <dbReference type="Proteomes" id="UP001320876"/>
    </source>
</evidence>
<keyword evidence="3 7" id="KW-0812">Transmembrane</keyword>
<accession>A0ABT3GCR2</accession>
<protein>
    <submittedName>
        <fullName evidence="9">MotA/TolQ/ExbB proton channel family protein</fullName>
    </submittedName>
</protein>
<comment type="subcellular location">
    <subcellularLocation>
        <location evidence="1">Cell membrane</location>
        <topology evidence="1">Multi-pass membrane protein</topology>
    </subcellularLocation>
    <subcellularLocation>
        <location evidence="6">Membrane</location>
        <topology evidence="6">Multi-pass membrane protein</topology>
    </subcellularLocation>
</comment>
<evidence type="ECO:0000256" key="1">
    <source>
        <dbReference type="ARBA" id="ARBA00004651"/>
    </source>
</evidence>
<comment type="similarity">
    <text evidence="6">Belongs to the exbB/tolQ family.</text>
</comment>
<gene>
    <name evidence="9" type="ORF">OKA05_02485</name>
</gene>
<evidence type="ECO:0000256" key="2">
    <source>
        <dbReference type="ARBA" id="ARBA00022475"/>
    </source>
</evidence>
<sequence>MTEPYMPPSTVEGPLPDLFKKKNFWKRAIWWASASVILPPLGGMLVTVIGMMRAFGELAVQGGDTGELTQHVGTVLQATALGLAISFFGLIFLVVAIVRFCSYRKQCLAISRAAA</sequence>
<name>A0ABT3GCR2_9BACT</name>